<dbReference type="SUPFAM" id="SSF53335">
    <property type="entry name" value="S-adenosyl-L-methionine-dependent methyltransferases"/>
    <property type="match status" value="1"/>
</dbReference>
<name>A0A9E6Y2Q0_9ACTN</name>
<reference evidence="2" key="1">
    <citation type="journal article" date="2022" name="Int. J. Syst. Evol. Microbiol.">
        <title>Pseudomonas aegrilactucae sp. nov. and Pseudomonas morbosilactucae sp. nov., pathogens causing bacterial rot of lettuce in Japan.</title>
        <authorList>
            <person name="Sawada H."/>
            <person name="Fujikawa T."/>
            <person name="Satou M."/>
        </authorList>
    </citation>
    <scope>NUCLEOTIDE SEQUENCE</scope>
    <source>
        <strain evidence="2">0166_1</strain>
    </source>
</reference>
<accession>A0A9E6Y2Q0</accession>
<proteinExistence type="predicted"/>
<dbReference type="Gene3D" id="3.40.50.150">
    <property type="entry name" value="Vaccinia Virus protein VP39"/>
    <property type="match status" value="1"/>
</dbReference>
<dbReference type="InterPro" id="IPR029063">
    <property type="entry name" value="SAM-dependent_MTases_sf"/>
</dbReference>
<sequence length="202" mass="22216">MACPICDSTSFSAFGGRTSAVCDGCGALERQRALAREAAGLLAAGDGRWALEAGPLNPRVFGEHLRRRGWSYVAIDRWTTGNPADPRAVGFVDRTVDLSDMRDFNDHVFGLFVTQHVVEEIEDYERALDEIARVLAPGGHALMEIPFARGRTTRRAEPNRYGNVWAFGEDLLDRVAERFDALECVALAEGQYRGELLVGSLS</sequence>
<evidence type="ECO:0000259" key="1">
    <source>
        <dbReference type="Pfam" id="PF08241"/>
    </source>
</evidence>
<protein>
    <recommendedName>
        <fullName evidence="1">Methyltransferase type 11 domain-containing protein</fullName>
    </recommendedName>
</protein>
<dbReference type="EMBL" id="CP087164">
    <property type="protein sequence ID" value="UGS38808.1"/>
    <property type="molecule type" value="Genomic_DNA"/>
</dbReference>
<evidence type="ECO:0000313" key="2">
    <source>
        <dbReference type="EMBL" id="UGS38808.1"/>
    </source>
</evidence>
<dbReference type="GO" id="GO:0008757">
    <property type="term" value="F:S-adenosylmethionine-dependent methyltransferase activity"/>
    <property type="evidence" value="ECO:0007669"/>
    <property type="project" value="InterPro"/>
</dbReference>
<dbReference type="Proteomes" id="UP001162834">
    <property type="component" value="Chromosome"/>
</dbReference>
<dbReference type="KEGG" id="sbae:DSM104329_05238"/>
<dbReference type="InterPro" id="IPR013216">
    <property type="entry name" value="Methyltransf_11"/>
</dbReference>
<evidence type="ECO:0000313" key="3">
    <source>
        <dbReference type="Proteomes" id="UP001162834"/>
    </source>
</evidence>
<dbReference type="RefSeq" id="WP_259312823.1">
    <property type="nucleotide sequence ID" value="NZ_CP087164.1"/>
</dbReference>
<feature type="domain" description="Methyltransferase type 11" evidence="1">
    <location>
        <begin position="63"/>
        <end position="142"/>
    </location>
</feature>
<gene>
    <name evidence="2" type="ORF">DSM104329_05238</name>
</gene>
<dbReference type="AlphaFoldDB" id="A0A9E6Y2Q0"/>
<keyword evidence="3" id="KW-1185">Reference proteome</keyword>
<organism evidence="2 3">
    <name type="scientific">Capillimicrobium parvum</name>
    <dbReference type="NCBI Taxonomy" id="2884022"/>
    <lineage>
        <taxon>Bacteria</taxon>
        <taxon>Bacillati</taxon>
        <taxon>Actinomycetota</taxon>
        <taxon>Thermoleophilia</taxon>
        <taxon>Solirubrobacterales</taxon>
        <taxon>Capillimicrobiaceae</taxon>
        <taxon>Capillimicrobium</taxon>
    </lineage>
</organism>
<dbReference type="Pfam" id="PF08241">
    <property type="entry name" value="Methyltransf_11"/>
    <property type="match status" value="1"/>
</dbReference>